<sequence length="92" mass="9757">METMRGWQEGEGREEKGVRKMDGVREEKGGMGHVSGPHTPFTLGGGALRTGPQSPLGTASPRPPVGTPANNLIRRAIIRRVAGTSKMGHEKG</sequence>
<name>A0A5B7HQR0_PORTR</name>
<feature type="region of interest" description="Disordered" evidence="1">
    <location>
        <begin position="1"/>
        <end position="71"/>
    </location>
</feature>
<evidence type="ECO:0000313" key="2">
    <source>
        <dbReference type="EMBL" id="MPC72226.1"/>
    </source>
</evidence>
<keyword evidence="3" id="KW-1185">Reference proteome</keyword>
<reference evidence="2 3" key="1">
    <citation type="submission" date="2019-05" db="EMBL/GenBank/DDBJ databases">
        <title>Another draft genome of Portunus trituberculatus and its Hox gene families provides insights of decapod evolution.</title>
        <authorList>
            <person name="Jeong J.-H."/>
            <person name="Song I."/>
            <person name="Kim S."/>
            <person name="Choi T."/>
            <person name="Kim D."/>
            <person name="Ryu S."/>
            <person name="Kim W."/>
        </authorList>
    </citation>
    <scope>NUCLEOTIDE SEQUENCE [LARGE SCALE GENOMIC DNA]</scope>
    <source>
        <tissue evidence="2">Muscle</tissue>
    </source>
</reference>
<feature type="compositionally biased region" description="Basic and acidic residues" evidence="1">
    <location>
        <begin position="8"/>
        <end position="30"/>
    </location>
</feature>
<proteinExistence type="predicted"/>
<protein>
    <submittedName>
        <fullName evidence="2">Uncharacterized protein</fullName>
    </submittedName>
</protein>
<evidence type="ECO:0000313" key="3">
    <source>
        <dbReference type="Proteomes" id="UP000324222"/>
    </source>
</evidence>
<accession>A0A5B7HQR0</accession>
<dbReference type="AlphaFoldDB" id="A0A5B7HQR0"/>
<comment type="caution">
    <text evidence="2">The sequence shown here is derived from an EMBL/GenBank/DDBJ whole genome shotgun (WGS) entry which is preliminary data.</text>
</comment>
<organism evidence="2 3">
    <name type="scientific">Portunus trituberculatus</name>
    <name type="common">Swimming crab</name>
    <name type="synonym">Neptunus trituberculatus</name>
    <dbReference type="NCBI Taxonomy" id="210409"/>
    <lineage>
        <taxon>Eukaryota</taxon>
        <taxon>Metazoa</taxon>
        <taxon>Ecdysozoa</taxon>
        <taxon>Arthropoda</taxon>
        <taxon>Crustacea</taxon>
        <taxon>Multicrustacea</taxon>
        <taxon>Malacostraca</taxon>
        <taxon>Eumalacostraca</taxon>
        <taxon>Eucarida</taxon>
        <taxon>Decapoda</taxon>
        <taxon>Pleocyemata</taxon>
        <taxon>Brachyura</taxon>
        <taxon>Eubrachyura</taxon>
        <taxon>Portunoidea</taxon>
        <taxon>Portunidae</taxon>
        <taxon>Portuninae</taxon>
        <taxon>Portunus</taxon>
    </lineage>
</organism>
<gene>
    <name evidence="2" type="ORF">E2C01_066524</name>
</gene>
<dbReference type="Proteomes" id="UP000324222">
    <property type="component" value="Unassembled WGS sequence"/>
</dbReference>
<dbReference type="EMBL" id="VSRR010034356">
    <property type="protein sequence ID" value="MPC72226.1"/>
    <property type="molecule type" value="Genomic_DNA"/>
</dbReference>
<evidence type="ECO:0000256" key="1">
    <source>
        <dbReference type="SAM" id="MobiDB-lite"/>
    </source>
</evidence>